<sequence length="59" mass="7089">MKNIDFFSYVCYMLCYDRFHLLRFDFFFHDDNSYSLSSSSSSSDLINRIAFELTVFCTK</sequence>
<reference evidence="1 2" key="1">
    <citation type="journal article" date="2018" name="J. Allergy Clin. Immunol.">
        <title>High-quality assembly of Dermatophagoides pteronyssinus genome and transcriptome reveals a wide range of novel allergens.</title>
        <authorList>
            <person name="Liu X.Y."/>
            <person name="Yang K.Y."/>
            <person name="Wang M.Q."/>
            <person name="Kwok J.S."/>
            <person name="Zeng X."/>
            <person name="Yang Z."/>
            <person name="Xiao X.J."/>
            <person name="Lau C.P."/>
            <person name="Li Y."/>
            <person name="Huang Z.M."/>
            <person name="Ba J.G."/>
            <person name="Yim A.K."/>
            <person name="Ouyang C.Y."/>
            <person name="Ngai S.M."/>
            <person name="Chan T.F."/>
            <person name="Leung E.L."/>
            <person name="Liu L."/>
            <person name="Liu Z.G."/>
            <person name="Tsui S.K."/>
        </authorList>
    </citation>
    <scope>NUCLEOTIDE SEQUENCE [LARGE SCALE GENOMIC DNA]</scope>
    <source>
        <strain evidence="1">Derp</strain>
    </source>
</reference>
<evidence type="ECO:0000313" key="2">
    <source>
        <dbReference type="Proteomes" id="UP000887458"/>
    </source>
</evidence>
<gene>
    <name evidence="1" type="ORF">DERP_010556</name>
</gene>
<dbReference type="EMBL" id="NJHN03000041">
    <property type="protein sequence ID" value="KAH9421419.1"/>
    <property type="molecule type" value="Genomic_DNA"/>
</dbReference>
<proteinExistence type="predicted"/>
<accession>A0ABQ8JFP4</accession>
<reference evidence="1 2" key="2">
    <citation type="journal article" date="2022" name="Mol. Biol. Evol.">
        <title>Comparative Genomics Reveals Insights into the Divergent Evolution of Astigmatic Mites and Household Pest Adaptations.</title>
        <authorList>
            <person name="Xiong Q."/>
            <person name="Wan A.T."/>
            <person name="Liu X."/>
            <person name="Fung C.S."/>
            <person name="Xiao X."/>
            <person name="Malainual N."/>
            <person name="Hou J."/>
            <person name="Wang L."/>
            <person name="Wang M."/>
            <person name="Yang K.Y."/>
            <person name="Cui Y."/>
            <person name="Leung E.L."/>
            <person name="Nong W."/>
            <person name="Shin S.K."/>
            <person name="Au S.W."/>
            <person name="Jeong K.Y."/>
            <person name="Chew F.T."/>
            <person name="Hui J.H."/>
            <person name="Leung T.F."/>
            <person name="Tungtrongchitr A."/>
            <person name="Zhong N."/>
            <person name="Liu Z."/>
            <person name="Tsui S.K."/>
        </authorList>
    </citation>
    <scope>NUCLEOTIDE SEQUENCE [LARGE SCALE GENOMIC DNA]</scope>
    <source>
        <strain evidence="1">Derp</strain>
    </source>
</reference>
<organism evidence="1 2">
    <name type="scientific">Dermatophagoides pteronyssinus</name>
    <name type="common">European house dust mite</name>
    <dbReference type="NCBI Taxonomy" id="6956"/>
    <lineage>
        <taxon>Eukaryota</taxon>
        <taxon>Metazoa</taxon>
        <taxon>Ecdysozoa</taxon>
        <taxon>Arthropoda</taxon>
        <taxon>Chelicerata</taxon>
        <taxon>Arachnida</taxon>
        <taxon>Acari</taxon>
        <taxon>Acariformes</taxon>
        <taxon>Sarcoptiformes</taxon>
        <taxon>Astigmata</taxon>
        <taxon>Psoroptidia</taxon>
        <taxon>Analgoidea</taxon>
        <taxon>Pyroglyphidae</taxon>
        <taxon>Dermatophagoidinae</taxon>
        <taxon>Dermatophagoides</taxon>
    </lineage>
</organism>
<name>A0ABQ8JFP4_DERPT</name>
<dbReference type="Proteomes" id="UP000887458">
    <property type="component" value="Unassembled WGS sequence"/>
</dbReference>
<comment type="caution">
    <text evidence="1">The sequence shown here is derived from an EMBL/GenBank/DDBJ whole genome shotgun (WGS) entry which is preliminary data.</text>
</comment>
<evidence type="ECO:0000313" key="1">
    <source>
        <dbReference type="EMBL" id="KAH9421419.1"/>
    </source>
</evidence>
<keyword evidence="2" id="KW-1185">Reference proteome</keyword>
<protein>
    <submittedName>
        <fullName evidence="1">Uncharacterized protein</fullName>
    </submittedName>
</protein>